<name>A0AAD3DDJ0_9STRA</name>
<evidence type="ECO:0000313" key="3">
    <source>
        <dbReference type="Proteomes" id="UP001054902"/>
    </source>
</evidence>
<feature type="region of interest" description="Disordered" evidence="1">
    <location>
        <begin position="497"/>
        <end position="525"/>
    </location>
</feature>
<keyword evidence="3" id="KW-1185">Reference proteome</keyword>
<reference evidence="2 3" key="1">
    <citation type="journal article" date="2021" name="Sci. Rep.">
        <title>The genome of the diatom Chaetoceros tenuissimus carries an ancient integrated fragment of an extant virus.</title>
        <authorList>
            <person name="Hongo Y."/>
            <person name="Kimura K."/>
            <person name="Takaki Y."/>
            <person name="Yoshida Y."/>
            <person name="Baba S."/>
            <person name="Kobayashi G."/>
            <person name="Nagasaki K."/>
            <person name="Hano T."/>
            <person name="Tomaru Y."/>
        </authorList>
    </citation>
    <scope>NUCLEOTIDE SEQUENCE [LARGE SCALE GENOMIC DNA]</scope>
    <source>
        <strain evidence="2 3">NIES-3715</strain>
    </source>
</reference>
<dbReference type="AlphaFoldDB" id="A0AAD3DDJ0"/>
<organism evidence="2 3">
    <name type="scientific">Chaetoceros tenuissimus</name>
    <dbReference type="NCBI Taxonomy" id="426638"/>
    <lineage>
        <taxon>Eukaryota</taxon>
        <taxon>Sar</taxon>
        <taxon>Stramenopiles</taxon>
        <taxon>Ochrophyta</taxon>
        <taxon>Bacillariophyta</taxon>
        <taxon>Coscinodiscophyceae</taxon>
        <taxon>Chaetocerotophycidae</taxon>
        <taxon>Chaetocerotales</taxon>
        <taxon>Chaetocerotaceae</taxon>
        <taxon>Chaetoceros</taxon>
    </lineage>
</organism>
<feature type="compositionally biased region" description="Basic residues" evidence="1">
    <location>
        <begin position="275"/>
        <end position="288"/>
    </location>
</feature>
<feature type="region of interest" description="Disordered" evidence="1">
    <location>
        <begin position="275"/>
        <end position="320"/>
    </location>
</feature>
<evidence type="ECO:0000313" key="2">
    <source>
        <dbReference type="EMBL" id="GFH61311.1"/>
    </source>
</evidence>
<accession>A0AAD3DDJ0</accession>
<gene>
    <name evidence="2" type="ORF">CTEN210_17787</name>
</gene>
<comment type="caution">
    <text evidence="2">The sequence shown here is derived from an EMBL/GenBank/DDBJ whole genome shotgun (WGS) entry which is preliminary data.</text>
</comment>
<proteinExistence type="predicted"/>
<dbReference type="Proteomes" id="UP001054902">
    <property type="component" value="Unassembled WGS sequence"/>
</dbReference>
<sequence>MSGATPGTKQKAAIIKFIEEPPKHIFCDSWFDVGLSIFTPRITNTTEEISAPINLKPKLFRCTQGKISSQAVNEGDNVELVMNPDVISFPVSKTGSPSEHIARGKLKISSTSTKGSNPSAFVIQFEAETEESLPYDVPPIYSQPLSIVTAKISLEAPEWESTWYKDMGGRDKAIECTASLLNNKGEIVRGRKIPLQLTLHYDNEEVTAVSKQDIFRMVGASIPSIDSSTGKCKLYFRIEDVSKNHQGQNFVIRVASDESKHLDIAPAYTKPVCVRSKKKKDSAARKRPPSADNSVQAMKKHSSQYSFHPSPHEQPHFGASQMMSKEPFPLQVQNPQHLRDAMKSVIKWTEEVVNGLGPLKWNVIGYSQNAEGVIDYNQPYHSMPNPNEKITHILKMYSDHTRENLRMLTDAVENSTAINNPQPSQNYPYNNQMSNYQHQVHQHGVPPPHFQQNPNQMHGNHYHWQGSYQDQSRPQSYMAQMNAPVPENMMSPIVQKKLYPPDDNGHQRDLNKVSQDKYWNSPGYKKDDRSKLYTHLENYNERKQSDSDMPDIEFDIESKQTEVTYVLGKVFKSMQTNEDLGFPAYSLTKELLGFYKESSSQRGGRFTSIDNHQDEFGPPEMEHASNILKNAIINHSTSLFNVNNWDSLSNMLENMFKARNEKTMHMNAPHGPHHQV</sequence>
<feature type="compositionally biased region" description="Basic and acidic residues" evidence="1">
    <location>
        <begin position="499"/>
        <end position="515"/>
    </location>
</feature>
<dbReference type="EMBL" id="BLLK01000074">
    <property type="protein sequence ID" value="GFH61311.1"/>
    <property type="molecule type" value="Genomic_DNA"/>
</dbReference>
<protein>
    <submittedName>
        <fullName evidence="2">Uncharacterized protein</fullName>
    </submittedName>
</protein>
<evidence type="ECO:0000256" key="1">
    <source>
        <dbReference type="SAM" id="MobiDB-lite"/>
    </source>
</evidence>